<organism evidence="2 3">
    <name type="scientific">Stylosanthes scabra</name>
    <dbReference type="NCBI Taxonomy" id="79078"/>
    <lineage>
        <taxon>Eukaryota</taxon>
        <taxon>Viridiplantae</taxon>
        <taxon>Streptophyta</taxon>
        <taxon>Embryophyta</taxon>
        <taxon>Tracheophyta</taxon>
        <taxon>Spermatophyta</taxon>
        <taxon>Magnoliopsida</taxon>
        <taxon>eudicotyledons</taxon>
        <taxon>Gunneridae</taxon>
        <taxon>Pentapetalae</taxon>
        <taxon>rosids</taxon>
        <taxon>fabids</taxon>
        <taxon>Fabales</taxon>
        <taxon>Fabaceae</taxon>
        <taxon>Papilionoideae</taxon>
        <taxon>50 kb inversion clade</taxon>
        <taxon>dalbergioids sensu lato</taxon>
        <taxon>Dalbergieae</taxon>
        <taxon>Pterocarpus clade</taxon>
        <taxon>Stylosanthes</taxon>
    </lineage>
</organism>
<dbReference type="EMBL" id="JASCZI010032719">
    <property type="protein sequence ID" value="MED6128482.1"/>
    <property type="molecule type" value="Genomic_DNA"/>
</dbReference>
<name>A0ABU6RWG2_9FABA</name>
<dbReference type="Proteomes" id="UP001341840">
    <property type="component" value="Unassembled WGS sequence"/>
</dbReference>
<keyword evidence="1" id="KW-0812">Transmembrane</keyword>
<keyword evidence="1" id="KW-1133">Transmembrane helix</keyword>
<keyword evidence="1" id="KW-0472">Membrane</keyword>
<keyword evidence="3" id="KW-1185">Reference proteome</keyword>
<comment type="caution">
    <text evidence="2">The sequence shown here is derived from an EMBL/GenBank/DDBJ whole genome shotgun (WGS) entry which is preliminary data.</text>
</comment>
<protein>
    <submittedName>
        <fullName evidence="2">Uncharacterized protein</fullName>
    </submittedName>
</protein>
<evidence type="ECO:0000256" key="1">
    <source>
        <dbReference type="SAM" id="Phobius"/>
    </source>
</evidence>
<gene>
    <name evidence="2" type="ORF">PIB30_098386</name>
</gene>
<sequence length="118" mass="13747">MKFKIIRNLFIPISNKIKYRGLICPSTSSLIFSFLSLRSLHHQYCNNNININDTILITCTTNFIFMLQEFIDIIFYHSPLPSIAFFIAKLICPSLELILASTLVLIFLQLCYYKTKNM</sequence>
<evidence type="ECO:0000313" key="3">
    <source>
        <dbReference type="Proteomes" id="UP001341840"/>
    </source>
</evidence>
<feature type="transmembrane region" description="Helical" evidence="1">
    <location>
        <begin position="83"/>
        <end position="108"/>
    </location>
</feature>
<accession>A0ABU6RWG2</accession>
<evidence type="ECO:0000313" key="2">
    <source>
        <dbReference type="EMBL" id="MED6128482.1"/>
    </source>
</evidence>
<proteinExistence type="predicted"/>
<reference evidence="2 3" key="1">
    <citation type="journal article" date="2023" name="Plants (Basel)">
        <title>Bridging the Gap: Combining Genomics and Transcriptomics Approaches to Understand Stylosanthes scabra, an Orphan Legume from the Brazilian Caatinga.</title>
        <authorList>
            <person name="Ferreira-Neto J.R.C."/>
            <person name="da Silva M.D."/>
            <person name="Binneck E."/>
            <person name="de Melo N.F."/>
            <person name="da Silva R.H."/>
            <person name="de Melo A.L.T.M."/>
            <person name="Pandolfi V."/>
            <person name="Bustamante F.O."/>
            <person name="Brasileiro-Vidal A.C."/>
            <person name="Benko-Iseppon A.M."/>
        </authorList>
    </citation>
    <scope>NUCLEOTIDE SEQUENCE [LARGE SCALE GENOMIC DNA]</scope>
    <source>
        <tissue evidence="2">Leaves</tissue>
    </source>
</reference>